<dbReference type="GO" id="GO:0008168">
    <property type="term" value="F:methyltransferase activity"/>
    <property type="evidence" value="ECO:0007669"/>
    <property type="project" value="UniProtKB-KW"/>
</dbReference>
<dbReference type="GO" id="GO:0006304">
    <property type="term" value="P:DNA modification"/>
    <property type="evidence" value="ECO:0007669"/>
    <property type="project" value="InterPro"/>
</dbReference>
<evidence type="ECO:0000259" key="5">
    <source>
        <dbReference type="Pfam" id="PF07669"/>
    </source>
</evidence>
<dbReference type="Pfam" id="PF07669">
    <property type="entry name" value="Eco57I"/>
    <property type="match status" value="1"/>
</dbReference>
<keyword evidence="6" id="KW-0489">Methyltransferase</keyword>
<dbReference type="InterPro" id="IPR006935">
    <property type="entry name" value="Helicase/UvrB_N"/>
</dbReference>
<dbReference type="InterPro" id="IPR027417">
    <property type="entry name" value="P-loop_NTPase"/>
</dbReference>
<feature type="coiled-coil region" evidence="2">
    <location>
        <begin position="722"/>
        <end position="749"/>
    </location>
</feature>
<proteinExistence type="predicted"/>
<feature type="compositionally biased region" description="Acidic residues" evidence="3">
    <location>
        <begin position="781"/>
        <end position="791"/>
    </location>
</feature>
<feature type="region of interest" description="Disordered" evidence="3">
    <location>
        <begin position="766"/>
        <end position="797"/>
    </location>
</feature>
<dbReference type="GO" id="GO:0032259">
    <property type="term" value="P:methylation"/>
    <property type="evidence" value="ECO:0007669"/>
    <property type="project" value="UniProtKB-KW"/>
</dbReference>
<keyword evidence="6" id="KW-0808">Transferase</keyword>
<dbReference type="InterPro" id="IPR011639">
    <property type="entry name" value="MethylTrfase_TaqI-like_dom"/>
</dbReference>
<keyword evidence="1" id="KW-0378">Hydrolase</keyword>
<dbReference type="Gene3D" id="3.40.50.300">
    <property type="entry name" value="P-loop containing nucleotide triphosphate hydrolases"/>
    <property type="match status" value="1"/>
</dbReference>
<dbReference type="EMBL" id="KY684097">
    <property type="protein sequence ID" value="ARF10089.1"/>
    <property type="molecule type" value="Genomic_DNA"/>
</dbReference>
<dbReference type="GO" id="GO:0016787">
    <property type="term" value="F:hydrolase activity"/>
    <property type="evidence" value="ECO:0007669"/>
    <property type="project" value="UniProtKB-KW"/>
</dbReference>
<keyword evidence="2" id="KW-0175">Coiled coil</keyword>
<dbReference type="InterPro" id="IPR029063">
    <property type="entry name" value="SAM-dependent_MTases_sf"/>
</dbReference>
<evidence type="ECO:0000259" key="4">
    <source>
        <dbReference type="Pfam" id="PF04851"/>
    </source>
</evidence>
<organism evidence="6">
    <name type="scientific">Indivirus ILV1</name>
    <dbReference type="NCBI Taxonomy" id="1977633"/>
    <lineage>
        <taxon>Viruses</taxon>
        <taxon>Varidnaviria</taxon>
        <taxon>Bamfordvirae</taxon>
        <taxon>Nucleocytoviricota</taxon>
        <taxon>Megaviricetes</taxon>
        <taxon>Imitervirales</taxon>
        <taxon>Mimiviridae</taxon>
        <taxon>Klosneuvirinae</taxon>
        <taxon>Indivirus</taxon>
    </lineage>
</organism>
<evidence type="ECO:0000313" key="6">
    <source>
        <dbReference type="EMBL" id="ARF10089.1"/>
    </source>
</evidence>
<dbReference type="Gene3D" id="3.40.50.150">
    <property type="entry name" value="Vaccinia Virus protein VP39"/>
    <property type="match status" value="1"/>
</dbReference>
<evidence type="ECO:0000256" key="2">
    <source>
        <dbReference type="SAM" id="Coils"/>
    </source>
</evidence>
<evidence type="ECO:0000256" key="1">
    <source>
        <dbReference type="ARBA" id="ARBA00022801"/>
    </source>
</evidence>
<feature type="domain" description="Helicase/UvrB N-terminal" evidence="4">
    <location>
        <begin position="216"/>
        <end position="381"/>
    </location>
</feature>
<sequence length="1356" mass="158789">MSLIDLLNQIKNARMLDDVLNQYKTKSEKGFVYERLWDLVIKFGFCRLFPLSNIVHLVGNSNTGNLKELTSLKKYIENGKIISGKSSGVSDITMFDKVNKKYIFISSKYYTEDKKNKKSVKSYDIADIISMASHKDHKYQNEYEIYLMVFDKNKVLKKEKLASNSSEYITKHIDEKHVLDKNDLEMCFLIFKASISKYSIDQYDEIYLSKKDSLIMRFHQEFITEKTSQLIRKGQKQFLWGCKCRSGKTYMIGGIIIKEKEIKKKLNVLIITPAPTETIPQFTDDLFIKFNDFRDFKIHDINSSKKISNIKVADNNIFVMSKQLLQEYINDTTIDAIKNTKLDIIAFDENHLTGTTNLSKSILQSYASAHTINIYLTATYNKPLREWNIPNECQMYWDLEDEQFCKNILKNNDNIQKLTEKHGSIILETVNKYKKSNYEEIFRSYQKMPDLYLMTNLFDQERYMEIKEKIMDSKYGFSFDVLFGLNSKKTTFAYENEVCSFLRYISGSEKEVDFKKGDKSIFGRINKIISEEKSRKPLTQIWFLPPNNINEISNCLNDVMTKDNILKDYEILNINSKNNELAKDIKHEINMAELKVKYNKKKGLIILAGNMLSLGITLSNCDIVMLFNNTLSSDKVMQQMYRCMSEGDNKAMGFVIDLNISRVLHTCINYGIYKKDLNLMDKLKYLVENHLINIDADMFYNKKIDSDKLVNKLLESWKTDPINNFTSLLKNLENELIEFDNETQKRIDEKFISFSKKNIEMTIKMNEESNQEMPTGKEIIEDSDDNSDNDSDDKNTEKEDIETIYHVSFTKDVLPYVIPLACILTIRDNNKDFVQMLADIKNNEELIDIFDDQSKIWWNNKGLIDLIKDTVKDFFDKNSNIYNITINFKLSLKSLIDNPKELLELINECLKPKEVEKKQFGEVFTPMDFINNQMLKDLENYYQTKYKKNIWNEKDLTWFDPAAGMGNFPIAIYYKLMNGLKGSIPNEKQRKKHIIENMLYMSELNKKNCYVIKQIFNINNEYKLNLYEGDSLKLDIKKAFKKDTFDIIIGNPPYNEEFNNAGAGAKPLYNRFIENYIDICHLLTFIVPSRWFSGGKGLDKFRSMMLNRKDLVYINHFDDACYIFGNKVDIKGGVNYFLKDNKHNGKCNYNGNEIILNKYDIFTDGKYHHIIDKLVKSTSIDTIYIGRYFGIESNDKRLTDNNKLLKCYVSQQKGFIKYVDKEHIKKEYNFWKVVTPEAAYKHKSGFGNIFVGSVNEIHTGSYISFRVKSEDEAKSLLSYLKCKLPNFMLSLRKISQHINENVCKWIPLPPLDRTWTDNDVYKYFKLTKDEIDLIKNTKIIGYKDKEEKIKSTSVKK</sequence>
<dbReference type="GO" id="GO:0003677">
    <property type="term" value="F:DNA binding"/>
    <property type="evidence" value="ECO:0007669"/>
    <property type="project" value="InterPro"/>
</dbReference>
<dbReference type="SUPFAM" id="SSF53335">
    <property type="entry name" value="S-adenosyl-L-methionine-dependent methyltransferases"/>
    <property type="match status" value="1"/>
</dbReference>
<accession>A0A1V0SEE0</accession>
<dbReference type="SUPFAM" id="SSF52540">
    <property type="entry name" value="P-loop containing nucleoside triphosphate hydrolases"/>
    <property type="match status" value="1"/>
</dbReference>
<dbReference type="InterPro" id="IPR002052">
    <property type="entry name" value="DNA_methylase_N6_adenine_CS"/>
</dbReference>
<name>A0A1V0SEE0_9VIRU</name>
<protein>
    <submittedName>
        <fullName evidence="6">Restriction-modification methylase</fullName>
    </submittedName>
</protein>
<gene>
    <name evidence="6" type="ORF">Indivirus_13_3</name>
</gene>
<evidence type="ECO:0000256" key="3">
    <source>
        <dbReference type="SAM" id="MobiDB-lite"/>
    </source>
</evidence>
<feature type="domain" description="Type II methyltransferase M.TaqI-like" evidence="5">
    <location>
        <begin position="998"/>
        <end position="1121"/>
    </location>
</feature>
<dbReference type="GO" id="GO:0005524">
    <property type="term" value="F:ATP binding"/>
    <property type="evidence" value="ECO:0007669"/>
    <property type="project" value="InterPro"/>
</dbReference>
<dbReference type="Pfam" id="PF04851">
    <property type="entry name" value="ResIII"/>
    <property type="match status" value="1"/>
</dbReference>
<dbReference type="PROSITE" id="PS00092">
    <property type="entry name" value="N6_MTASE"/>
    <property type="match status" value="1"/>
</dbReference>
<reference evidence="6" key="1">
    <citation type="journal article" date="2017" name="Science">
        <title>Giant viruses with an expanded complement of translation system components.</title>
        <authorList>
            <person name="Schulz F."/>
            <person name="Yutin N."/>
            <person name="Ivanova N.N."/>
            <person name="Ortega D.R."/>
            <person name="Lee T.K."/>
            <person name="Vierheilig J."/>
            <person name="Daims H."/>
            <person name="Horn M."/>
            <person name="Wagner M."/>
            <person name="Jensen G.J."/>
            <person name="Kyrpides N.C."/>
            <person name="Koonin E.V."/>
            <person name="Woyke T."/>
        </authorList>
    </citation>
    <scope>NUCLEOTIDE SEQUENCE</scope>
    <source>
        <strain evidence="6">ILV1</strain>
    </source>
</reference>